<evidence type="ECO:0000313" key="1">
    <source>
        <dbReference type="EMBL" id="KUK67049.1"/>
    </source>
</evidence>
<dbReference type="EMBL" id="LGGI01000046">
    <property type="protein sequence ID" value="KUK67049.1"/>
    <property type="molecule type" value="Genomic_DNA"/>
</dbReference>
<gene>
    <name evidence="1" type="ORF">XD87_0360</name>
</gene>
<protein>
    <submittedName>
        <fullName evidence="1">Uncharacterized protein</fullName>
    </submittedName>
</protein>
<reference evidence="2" key="1">
    <citation type="journal article" date="2015" name="MBio">
        <title>Genome-Resolved Metagenomic Analysis Reveals Roles for Candidate Phyla and Other Microbial Community Members in Biogeochemical Transformations in Oil Reservoirs.</title>
        <authorList>
            <person name="Hu P."/>
            <person name="Tom L."/>
            <person name="Singh A."/>
            <person name="Thomas B.C."/>
            <person name="Baker B.J."/>
            <person name="Piceno Y.M."/>
            <person name="Andersen G.L."/>
            <person name="Banfield J.F."/>
        </authorList>
    </citation>
    <scope>NUCLEOTIDE SEQUENCE [LARGE SCALE GENOMIC DNA]</scope>
</reference>
<dbReference type="AlphaFoldDB" id="A0A101GYV4"/>
<sequence length="390" mass="44306">MIILCEPQCVGFEHREVNSALIAVISEAFPGEELLFLAEESHLEQVRDQLERHGVAITCRAITVPERSLSSVRRYSGDSALVGNVFETCEELGADKVVFCSITSPLVIAIKRLLPGYPQIRCLAVPHGLLRDISRPPVRPAEIPFWFRFWFSHFNNDRLQFLVYGQPILDDLVSVLPHMSRYASALDHPYFYQPAGDEMHAFGDVVKFGFFGVVHRGKGADAMYRLAEDIARAGLGDRSLFTLIGYLNDKRLDHLLNSRLNIPSAYKPLDREAFSAYAKEIDYSIFLYRPSSYRLTASGAFFDALSYVKPVITLKNPFFEHYFNRFGDIGYLCSTYAEVRDCVTEVIRSKPEDRYMEQCRNILAAREEMGIPQLAGRFRTLAATAFQNEL</sequence>
<evidence type="ECO:0000313" key="2">
    <source>
        <dbReference type="Proteomes" id="UP000053469"/>
    </source>
</evidence>
<name>A0A101GYV4_9BACT</name>
<dbReference type="Proteomes" id="UP000053469">
    <property type="component" value="Unassembled WGS sequence"/>
</dbReference>
<proteinExistence type="predicted"/>
<organism evidence="1 2">
    <name type="scientific">candidate division WS6 bacterium 36_33</name>
    <dbReference type="NCBI Taxonomy" id="1641388"/>
    <lineage>
        <taxon>Bacteria</taxon>
        <taxon>Candidatus Dojkabacteria</taxon>
    </lineage>
</organism>
<comment type="caution">
    <text evidence="1">The sequence shown here is derived from an EMBL/GenBank/DDBJ whole genome shotgun (WGS) entry which is preliminary data.</text>
</comment>
<accession>A0A101GYV4</accession>